<feature type="transmembrane region" description="Helical" evidence="7">
    <location>
        <begin position="476"/>
        <end position="496"/>
    </location>
</feature>
<evidence type="ECO:0000256" key="6">
    <source>
        <dbReference type="RuleBase" id="RU003755"/>
    </source>
</evidence>
<dbReference type="EMBL" id="JASJQH010000072">
    <property type="protein sequence ID" value="KAK9767531.1"/>
    <property type="molecule type" value="Genomic_DNA"/>
</dbReference>
<feature type="transmembrane region" description="Helical" evidence="7">
    <location>
        <begin position="121"/>
        <end position="140"/>
    </location>
</feature>
<dbReference type="Proteomes" id="UP001479436">
    <property type="component" value="Unassembled WGS sequence"/>
</dbReference>
<dbReference type="SUPFAM" id="SSF103473">
    <property type="entry name" value="MFS general substrate transporter"/>
    <property type="match status" value="1"/>
</dbReference>
<feature type="transmembrane region" description="Helical" evidence="7">
    <location>
        <begin position="508"/>
        <end position="526"/>
    </location>
</feature>
<comment type="subcellular location">
    <subcellularLocation>
        <location evidence="1 6">Membrane</location>
        <topology evidence="1 6">Multi-pass membrane protein</topology>
    </subcellularLocation>
</comment>
<evidence type="ECO:0000256" key="1">
    <source>
        <dbReference type="ARBA" id="ARBA00004141"/>
    </source>
</evidence>
<feature type="transmembrane region" description="Helical" evidence="7">
    <location>
        <begin position="376"/>
        <end position="393"/>
    </location>
</feature>
<evidence type="ECO:0000313" key="8">
    <source>
        <dbReference type="EMBL" id="KAK9767531.1"/>
    </source>
</evidence>
<dbReference type="PANTHER" id="PTHR11654">
    <property type="entry name" value="OLIGOPEPTIDE TRANSPORTER-RELATED"/>
    <property type="match status" value="1"/>
</dbReference>
<keyword evidence="5 7" id="KW-0472">Membrane</keyword>
<keyword evidence="3 6" id="KW-0812">Transmembrane</keyword>
<dbReference type="InterPro" id="IPR000109">
    <property type="entry name" value="POT_fam"/>
</dbReference>
<feature type="transmembrane region" description="Helical" evidence="7">
    <location>
        <begin position="405"/>
        <end position="424"/>
    </location>
</feature>
<dbReference type="Pfam" id="PF00854">
    <property type="entry name" value="PTR2"/>
    <property type="match status" value="1"/>
</dbReference>
<accession>A0ABR2X1J0</accession>
<comment type="caution">
    <text evidence="8">The sequence shown here is derived from an EMBL/GenBank/DDBJ whole genome shotgun (WGS) entry which is preliminary data.</text>
</comment>
<protein>
    <recommendedName>
        <fullName evidence="10">PTR2-domain-containing protein</fullName>
    </recommendedName>
</protein>
<name>A0ABR2X1J0_9FUNG</name>
<evidence type="ECO:0000256" key="5">
    <source>
        <dbReference type="ARBA" id="ARBA00023136"/>
    </source>
</evidence>
<keyword evidence="6" id="KW-0813">Transport</keyword>
<evidence type="ECO:0000313" key="9">
    <source>
        <dbReference type="Proteomes" id="UP001479436"/>
    </source>
</evidence>
<dbReference type="PROSITE" id="PS01023">
    <property type="entry name" value="PTR2_2"/>
    <property type="match status" value="1"/>
</dbReference>
<dbReference type="Gene3D" id="1.20.1250.20">
    <property type="entry name" value="MFS general substrate transporter like domains"/>
    <property type="match status" value="1"/>
</dbReference>
<keyword evidence="4 7" id="KW-1133">Transmembrane helix</keyword>
<organism evidence="8 9">
    <name type="scientific">Basidiobolus ranarum</name>
    <dbReference type="NCBI Taxonomy" id="34480"/>
    <lineage>
        <taxon>Eukaryota</taxon>
        <taxon>Fungi</taxon>
        <taxon>Fungi incertae sedis</taxon>
        <taxon>Zoopagomycota</taxon>
        <taxon>Entomophthoromycotina</taxon>
        <taxon>Basidiobolomycetes</taxon>
        <taxon>Basidiobolales</taxon>
        <taxon>Basidiobolaceae</taxon>
        <taxon>Basidiobolus</taxon>
    </lineage>
</organism>
<evidence type="ECO:0008006" key="10">
    <source>
        <dbReference type="Google" id="ProtNLM"/>
    </source>
</evidence>
<keyword evidence="9" id="KW-1185">Reference proteome</keyword>
<reference evidence="8 9" key="1">
    <citation type="submission" date="2023-04" db="EMBL/GenBank/DDBJ databases">
        <title>Genome of Basidiobolus ranarum AG-B5.</title>
        <authorList>
            <person name="Stajich J.E."/>
            <person name="Carter-House D."/>
            <person name="Gryganskyi A."/>
        </authorList>
    </citation>
    <scope>NUCLEOTIDE SEQUENCE [LARGE SCALE GENOMIC DNA]</scope>
    <source>
        <strain evidence="8 9">AG-B5</strain>
    </source>
</reference>
<comment type="similarity">
    <text evidence="2 6">Belongs to the major facilitator superfamily. Proton-dependent oligopeptide transporter (POT/PTR) (TC 2.A.17) family.</text>
</comment>
<feature type="transmembrane region" description="Helical" evidence="7">
    <location>
        <begin position="152"/>
        <end position="171"/>
    </location>
</feature>
<feature type="transmembrane region" description="Helical" evidence="7">
    <location>
        <begin position="234"/>
        <end position="254"/>
    </location>
</feature>
<feature type="transmembrane region" description="Helical" evidence="7">
    <location>
        <begin position="444"/>
        <end position="464"/>
    </location>
</feature>
<evidence type="ECO:0000256" key="7">
    <source>
        <dbReference type="SAM" id="Phobius"/>
    </source>
</evidence>
<sequence length="549" mass="61714">MSKKDINSNYVSEEHLKEEGVEEYSELEDISKLKRVADKIPTAAWLIIITEFCERFAYYGGSAPFTNYVQFPAGDPNQAGALDKGQATSTALKQFFTFFCYFTPLFGAIISDQYLGKFKTILIFCSIYMLGWLILTLTSIPPSLAAGAGYPGYIISLIIIGFGTGGIKPLVSPMAADQYTQKHIDIRVIKGERVVVDPALNTQHLYNWFYWAINVGSLIGGVITPQLEQHIGFWVAYAVPTAMFGMAITVFYLGRHRYVKVPPSGESALLKAVKCFKYSQKRYSQSPIKPRTILDAGLSTYEGAPPETSQDLATKTWDDQFIKDLKQCLMACKIYIPITIYQVSYNQITSNLISQAADMDLPPDIPNDLINNIDPIALIILIPIMDTFVYPFLRRIRLNPRPMVRITLGFFFGALAMMSSALVQNEMYRRKDNNLPKVSVWLQIPAYLLIAISEIFASITSIEYSYTHAPDSLKGLVSAFSLLPNAAAALIGIFLSPVSRDPYLTWNYASISIVCFVFGIGFWIIFRHYDDLDDKLKEEYMEETKEHST</sequence>
<evidence type="ECO:0000256" key="4">
    <source>
        <dbReference type="ARBA" id="ARBA00022989"/>
    </source>
</evidence>
<evidence type="ECO:0000256" key="2">
    <source>
        <dbReference type="ARBA" id="ARBA00005982"/>
    </source>
</evidence>
<dbReference type="InterPro" id="IPR018456">
    <property type="entry name" value="PTR2_symporter_CS"/>
</dbReference>
<dbReference type="InterPro" id="IPR036259">
    <property type="entry name" value="MFS_trans_sf"/>
</dbReference>
<evidence type="ECO:0000256" key="3">
    <source>
        <dbReference type="ARBA" id="ARBA00022692"/>
    </source>
</evidence>
<proteinExistence type="inferred from homology"/>
<gene>
    <name evidence="8" type="ORF">K7432_002631</name>
</gene>
<feature type="transmembrane region" description="Helical" evidence="7">
    <location>
        <begin position="208"/>
        <end position="227"/>
    </location>
</feature>